<evidence type="ECO:0000256" key="3">
    <source>
        <dbReference type="ARBA" id="ARBA00022989"/>
    </source>
</evidence>
<dbReference type="EMBL" id="CALLCH030000003">
    <property type="protein sequence ID" value="CAI4212036.1"/>
    <property type="molecule type" value="Genomic_DNA"/>
</dbReference>
<dbReference type="OrthoDB" id="4074965at2759"/>
<feature type="transmembrane region" description="Helical" evidence="6">
    <location>
        <begin position="64"/>
        <end position="82"/>
    </location>
</feature>
<keyword evidence="2 6" id="KW-0812">Transmembrane</keyword>
<comment type="caution">
    <text evidence="8">The sequence shown here is derived from an EMBL/GenBank/DDBJ whole genome shotgun (WGS) entry which is preliminary data.</text>
</comment>
<evidence type="ECO:0000256" key="2">
    <source>
        <dbReference type="ARBA" id="ARBA00022692"/>
    </source>
</evidence>
<dbReference type="InterPro" id="IPR008253">
    <property type="entry name" value="Marvel"/>
</dbReference>
<gene>
    <name evidence="8" type="ORF">PPNO1_LOCUS1805</name>
</gene>
<keyword evidence="9" id="KW-1185">Reference proteome</keyword>
<feature type="transmembrane region" description="Helical" evidence="6">
    <location>
        <begin position="120"/>
        <end position="140"/>
    </location>
</feature>
<comment type="subcellular location">
    <subcellularLocation>
        <location evidence="1">Membrane</location>
        <topology evidence="1">Multi-pass membrane protein</topology>
    </subcellularLocation>
</comment>
<dbReference type="GO" id="GO:0016020">
    <property type="term" value="C:membrane"/>
    <property type="evidence" value="ECO:0007669"/>
    <property type="project" value="UniProtKB-SubCell"/>
</dbReference>
<evidence type="ECO:0000256" key="6">
    <source>
        <dbReference type="SAM" id="Phobius"/>
    </source>
</evidence>
<protein>
    <recommendedName>
        <fullName evidence="7">MARVEL domain-containing protein</fullName>
    </recommendedName>
</protein>
<proteinExistence type="predicted"/>
<organism evidence="8 9">
    <name type="scientific">Parascedosporium putredinis</name>
    <dbReference type="NCBI Taxonomy" id="1442378"/>
    <lineage>
        <taxon>Eukaryota</taxon>
        <taxon>Fungi</taxon>
        <taxon>Dikarya</taxon>
        <taxon>Ascomycota</taxon>
        <taxon>Pezizomycotina</taxon>
        <taxon>Sordariomycetes</taxon>
        <taxon>Hypocreomycetidae</taxon>
        <taxon>Microascales</taxon>
        <taxon>Microascaceae</taxon>
        <taxon>Parascedosporium</taxon>
    </lineage>
</organism>
<dbReference type="Proteomes" id="UP000838763">
    <property type="component" value="Unassembled WGS sequence"/>
</dbReference>
<dbReference type="Pfam" id="PF01284">
    <property type="entry name" value="MARVEL"/>
    <property type="match status" value="1"/>
</dbReference>
<dbReference type="AlphaFoldDB" id="A0A9P1M8C1"/>
<feature type="region of interest" description="Disordered" evidence="5">
    <location>
        <begin position="206"/>
        <end position="242"/>
    </location>
</feature>
<evidence type="ECO:0000256" key="5">
    <source>
        <dbReference type="SAM" id="MobiDB-lite"/>
    </source>
</evidence>
<dbReference type="PANTHER" id="PTHR39608">
    <property type="entry name" value="INTEGRAL MEMBRANE PROTEIN (AFU_ORTHOLOGUE AFUA_5G08640)"/>
    <property type="match status" value="1"/>
</dbReference>
<feature type="transmembrane region" description="Helical" evidence="6">
    <location>
        <begin position="160"/>
        <end position="184"/>
    </location>
</feature>
<feature type="transmembrane region" description="Helical" evidence="6">
    <location>
        <begin position="94"/>
        <end position="113"/>
    </location>
</feature>
<accession>A0A9P1M8C1</accession>
<reference evidence="8" key="1">
    <citation type="submission" date="2022-11" db="EMBL/GenBank/DDBJ databases">
        <authorList>
            <person name="Scott C."/>
            <person name="Bruce N."/>
        </authorList>
    </citation>
    <scope>NUCLEOTIDE SEQUENCE</scope>
</reference>
<keyword evidence="4 6" id="KW-0472">Membrane</keyword>
<feature type="domain" description="MARVEL" evidence="7">
    <location>
        <begin position="59"/>
        <end position="189"/>
    </location>
</feature>
<feature type="compositionally biased region" description="Polar residues" evidence="5">
    <location>
        <begin position="206"/>
        <end position="219"/>
    </location>
</feature>
<keyword evidence="3 6" id="KW-1133">Transmembrane helix</keyword>
<evidence type="ECO:0000259" key="7">
    <source>
        <dbReference type="Pfam" id="PF01284"/>
    </source>
</evidence>
<name>A0A9P1M8C1_9PEZI</name>
<sequence length="242" mass="26665">MSLTEENELKYFGVCDQCALVSNAPVTALQFDSFMLVGRPVNIASGNWATMGTATKVLSVAGRILAFASAVIVCGISGSYVHRLDQWGIGHGSRIDYVLALSVIAIVFSLVLMPPLRYSFWAFPMDGIMFVMWMVAFGLLANLSTQCEGDWYFSMWTLSWRWSAGCGTWRALLAFTFISSLVWLMNAALGLYATCPWDNQTGRSKATLTSHTSHNSTGRVGSHEYVPQTMQQAPPPRHEEVA</sequence>
<evidence type="ECO:0000256" key="1">
    <source>
        <dbReference type="ARBA" id="ARBA00004141"/>
    </source>
</evidence>
<evidence type="ECO:0000313" key="9">
    <source>
        <dbReference type="Proteomes" id="UP000838763"/>
    </source>
</evidence>
<dbReference type="PANTHER" id="PTHR39608:SF1">
    <property type="entry name" value="INTEGRAL MEMBRANE PROTEIN (AFU_ORTHOLOGUE AFUA_5G08640)"/>
    <property type="match status" value="1"/>
</dbReference>
<evidence type="ECO:0000313" key="8">
    <source>
        <dbReference type="EMBL" id="CAI4212036.1"/>
    </source>
</evidence>
<evidence type="ECO:0000256" key="4">
    <source>
        <dbReference type="ARBA" id="ARBA00023136"/>
    </source>
</evidence>